<proteinExistence type="predicted"/>
<protein>
    <recommendedName>
        <fullName evidence="4">Gustatory receptor</fullName>
    </recommendedName>
</protein>
<keyword evidence="3" id="KW-1185">Reference proteome</keyword>
<evidence type="ECO:0000256" key="1">
    <source>
        <dbReference type="SAM" id="Phobius"/>
    </source>
</evidence>
<feature type="transmembrane region" description="Helical" evidence="1">
    <location>
        <begin position="105"/>
        <end position="128"/>
    </location>
</feature>
<keyword evidence="1" id="KW-0812">Transmembrane</keyword>
<gene>
    <name evidence="2" type="ORF">Fot_14568</name>
</gene>
<comment type="caution">
    <text evidence="2">The sequence shown here is derived from an EMBL/GenBank/DDBJ whole genome shotgun (WGS) entry which is preliminary data.</text>
</comment>
<name>A0ABD1W761_9LAMI</name>
<dbReference type="AlphaFoldDB" id="A0ABD1W761"/>
<feature type="transmembrane region" description="Helical" evidence="1">
    <location>
        <begin position="253"/>
        <end position="279"/>
    </location>
</feature>
<dbReference type="PANTHER" id="PTHR35307:SF8">
    <property type="entry name" value="GUSTATORY RECEPTOR"/>
    <property type="match status" value="1"/>
</dbReference>
<sequence>MVDSNAPMPWIGVYAAVASLIWVFALMADVVHSVRHRKLWFPCRYSSLNAASLTVLAIAVKLAMDLTTPMPGILDQAAKNKSTAFLCASTTHFMPSLGSMSDRDIVVNLAALGILIVTLTVNVIIQVFTGVIEDWMRFQVVVVFLNVYSFIILSFSAVTVFTSKSYLEQKYNELHTRISGEELQGDEIMDLDKLKLRVKKYWVMAETGNPQFVMARSEASGVLFMIFLISYLFNGTNTLRFHNKPIIGSNYKWSVYLVYWTQYVGMVLCFVMSLGRFLVALLHTVQNVRKCTVSSISLDIQNYRIKRLVDWKKRPPPLQVRGQKLRKIICDIRNLLLNICIGSQIVIVLANKLFVPISFFGSLYLLVRFAVYDVVVFIIPLTILIYFAISRKRIIRCLVTLKHKFLRESEASVNRNESEHMHGYEQDLRKFVLLIESEAIQNGYLMFINTSINSFIMMGAKHQPRYLMDLLENSTSFEGVLKFESDLVSPIIGKEPLNCWSLSVATLTSIMIALPNVQNEKRNKLLRCVIEGFKYVRLIRTAWMFIKNWLEARMQQIFYGL</sequence>
<dbReference type="PANTHER" id="PTHR35307">
    <property type="entry name" value="PROTEIN, PUTATIVE-RELATED"/>
    <property type="match status" value="1"/>
</dbReference>
<feature type="transmembrane region" description="Helical" evidence="1">
    <location>
        <begin position="335"/>
        <end position="357"/>
    </location>
</feature>
<evidence type="ECO:0000313" key="3">
    <source>
        <dbReference type="Proteomes" id="UP001604277"/>
    </source>
</evidence>
<dbReference type="EMBL" id="JBFOLJ010000004">
    <property type="protein sequence ID" value="KAL2545335.1"/>
    <property type="molecule type" value="Genomic_DNA"/>
</dbReference>
<feature type="transmembrane region" description="Helical" evidence="1">
    <location>
        <begin position="12"/>
        <end position="31"/>
    </location>
</feature>
<feature type="transmembrane region" description="Helical" evidence="1">
    <location>
        <begin position="140"/>
        <end position="161"/>
    </location>
</feature>
<feature type="transmembrane region" description="Helical" evidence="1">
    <location>
        <begin position="213"/>
        <end position="233"/>
    </location>
</feature>
<evidence type="ECO:0008006" key="4">
    <source>
        <dbReference type="Google" id="ProtNLM"/>
    </source>
</evidence>
<keyword evidence="1" id="KW-0472">Membrane</keyword>
<accession>A0ABD1W761</accession>
<keyword evidence="1" id="KW-1133">Transmembrane helix</keyword>
<organism evidence="2 3">
    <name type="scientific">Forsythia ovata</name>
    <dbReference type="NCBI Taxonomy" id="205694"/>
    <lineage>
        <taxon>Eukaryota</taxon>
        <taxon>Viridiplantae</taxon>
        <taxon>Streptophyta</taxon>
        <taxon>Embryophyta</taxon>
        <taxon>Tracheophyta</taxon>
        <taxon>Spermatophyta</taxon>
        <taxon>Magnoliopsida</taxon>
        <taxon>eudicotyledons</taxon>
        <taxon>Gunneridae</taxon>
        <taxon>Pentapetalae</taxon>
        <taxon>asterids</taxon>
        <taxon>lamiids</taxon>
        <taxon>Lamiales</taxon>
        <taxon>Oleaceae</taxon>
        <taxon>Forsythieae</taxon>
        <taxon>Forsythia</taxon>
    </lineage>
</organism>
<reference evidence="3" key="1">
    <citation type="submission" date="2024-07" db="EMBL/GenBank/DDBJ databases">
        <title>Two chromosome-level genome assemblies of Korean endemic species Abeliophyllum distichum and Forsythia ovata (Oleaceae).</title>
        <authorList>
            <person name="Jang H."/>
        </authorList>
    </citation>
    <scope>NUCLEOTIDE SEQUENCE [LARGE SCALE GENOMIC DNA]</scope>
</reference>
<evidence type="ECO:0000313" key="2">
    <source>
        <dbReference type="EMBL" id="KAL2545335.1"/>
    </source>
</evidence>
<feature type="transmembrane region" description="Helical" evidence="1">
    <location>
        <begin position="369"/>
        <end position="389"/>
    </location>
</feature>
<dbReference type="Proteomes" id="UP001604277">
    <property type="component" value="Unassembled WGS sequence"/>
</dbReference>